<proteinExistence type="predicted"/>
<dbReference type="EMBL" id="QPMK01000021">
    <property type="protein sequence ID" value="RDD64536.1"/>
    <property type="molecule type" value="Genomic_DNA"/>
</dbReference>
<feature type="chain" id="PRO_5017043198" evidence="1">
    <location>
        <begin position="19"/>
        <end position="225"/>
    </location>
</feature>
<evidence type="ECO:0000313" key="2">
    <source>
        <dbReference type="EMBL" id="RDD64536.1"/>
    </source>
</evidence>
<evidence type="ECO:0000313" key="3">
    <source>
        <dbReference type="Proteomes" id="UP000253977"/>
    </source>
</evidence>
<protein>
    <submittedName>
        <fullName evidence="2">Uncharacterized protein</fullName>
    </submittedName>
</protein>
<feature type="signal peptide" evidence="1">
    <location>
        <begin position="1"/>
        <end position="18"/>
    </location>
</feature>
<keyword evidence="1" id="KW-0732">Signal</keyword>
<accession>A0A369TNL3</accession>
<name>A0A369TNL3_9RHOB</name>
<dbReference type="OrthoDB" id="7877072at2"/>
<comment type="caution">
    <text evidence="2">The sequence shown here is derived from an EMBL/GenBank/DDBJ whole genome shotgun (WGS) entry which is preliminary data.</text>
</comment>
<dbReference type="Proteomes" id="UP000253977">
    <property type="component" value="Unassembled WGS sequence"/>
</dbReference>
<evidence type="ECO:0000256" key="1">
    <source>
        <dbReference type="SAM" id="SignalP"/>
    </source>
</evidence>
<dbReference type="RefSeq" id="WP_114512648.1">
    <property type="nucleotide sequence ID" value="NZ_QPMK01000021.1"/>
</dbReference>
<sequence length="225" mass="22648">MRPILPVLLILAASAASADVCDFRPSKVAGKAGQVARDTAGTVASVAADRAKALGAYTLESPVSGASMIGTGVSSATAAGTSIATGASGALGTAATIATAPVTIAVAGATAVALGTYEGACYFRAERITDTDEILYIVSNLAANSDPTMFSLIPQGEEYTTLKGKPALAGEAKIRVAAPGVGPYIFDVADLYISDGVLMHRETLRDTVIGNVGLQVVEVEDTPAE</sequence>
<organism evidence="2 3">
    <name type="scientific">Thalassococcus profundi</name>
    <dbReference type="NCBI Taxonomy" id="2282382"/>
    <lineage>
        <taxon>Bacteria</taxon>
        <taxon>Pseudomonadati</taxon>
        <taxon>Pseudomonadota</taxon>
        <taxon>Alphaproteobacteria</taxon>
        <taxon>Rhodobacterales</taxon>
        <taxon>Roseobacteraceae</taxon>
        <taxon>Thalassococcus</taxon>
    </lineage>
</organism>
<reference evidence="2 3" key="1">
    <citation type="submission" date="2018-07" db="EMBL/GenBank/DDBJ databases">
        <title>Thalassococcus profundi sp. nov., a marine bacterium isolated from deep seawater of Okinawa Trough.</title>
        <authorList>
            <person name="Yu M."/>
        </authorList>
    </citation>
    <scope>NUCLEOTIDE SEQUENCE [LARGE SCALE GENOMIC DNA]</scope>
    <source>
        <strain evidence="2 3">WRAS1</strain>
    </source>
</reference>
<keyword evidence="3" id="KW-1185">Reference proteome</keyword>
<dbReference type="AlphaFoldDB" id="A0A369TNL3"/>
<gene>
    <name evidence="2" type="ORF">DU478_19965</name>
</gene>